<evidence type="ECO:0000313" key="8">
    <source>
        <dbReference type="Proteomes" id="UP000830158"/>
    </source>
</evidence>
<dbReference type="InterPro" id="IPR050109">
    <property type="entry name" value="HTH-type_TetR-like_transc_reg"/>
</dbReference>
<keyword evidence="2" id="KW-0805">Transcription regulation</keyword>
<evidence type="ECO:0000256" key="5">
    <source>
        <dbReference type="PROSITE-ProRule" id="PRU00335"/>
    </source>
</evidence>
<dbReference type="PRINTS" id="PR00400">
    <property type="entry name" value="TETREPRESSOR"/>
</dbReference>
<dbReference type="PANTHER" id="PTHR30055:SF151">
    <property type="entry name" value="TRANSCRIPTIONAL REGULATORY PROTEIN"/>
    <property type="match status" value="1"/>
</dbReference>
<reference evidence="7" key="1">
    <citation type="submission" date="2022-01" db="EMBL/GenBank/DDBJ databases">
        <title>PSI-footprinting approach for the identification of protein synthesis inhibitor producers.</title>
        <authorList>
            <person name="Handel F."/>
            <person name="Kulik A."/>
            <person name="Wex K.W."/>
            <person name="Berscheid A."/>
            <person name="Saur J.S."/>
            <person name="Winkler A."/>
            <person name="Wibberg D."/>
            <person name="Kalinowski J."/>
            <person name="Broetz-Oesterhelt H."/>
            <person name="Mast Y."/>
        </authorList>
    </citation>
    <scope>NUCLEOTIDE SEQUENCE</scope>
    <source>
        <strain evidence="7">KNN 49.3e</strain>
    </source>
</reference>
<evidence type="ECO:0000313" key="7">
    <source>
        <dbReference type="EMBL" id="UQS26985.1"/>
    </source>
</evidence>
<evidence type="ECO:0000256" key="3">
    <source>
        <dbReference type="ARBA" id="ARBA00023125"/>
    </source>
</evidence>
<dbReference type="Gene3D" id="1.10.357.10">
    <property type="entry name" value="Tetracycline Repressor, domain 2"/>
    <property type="match status" value="1"/>
</dbReference>
<evidence type="ECO:0000256" key="1">
    <source>
        <dbReference type="ARBA" id="ARBA00022491"/>
    </source>
</evidence>
<keyword evidence="8" id="KW-1185">Reference proteome</keyword>
<dbReference type="Pfam" id="PF00440">
    <property type="entry name" value="TetR_N"/>
    <property type="match status" value="1"/>
</dbReference>
<dbReference type="EMBL" id="CP091196">
    <property type="protein sequence ID" value="UQS26985.1"/>
    <property type="molecule type" value="Genomic_DNA"/>
</dbReference>
<keyword evidence="4" id="KW-0804">Transcription</keyword>
<feature type="DNA-binding region" description="H-T-H motif" evidence="5">
    <location>
        <begin position="42"/>
        <end position="61"/>
    </location>
</feature>
<dbReference type="SUPFAM" id="SSF48498">
    <property type="entry name" value="Tetracyclin repressor-like, C-terminal domain"/>
    <property type="match status" value="1"/>
</dbReference>
<gene>
    <name evidence="7" type="ORF">L1857_31400</name>
</gene>
<dbReference type="InterPro" id="IPR004111">
    <property type="entry name" value="Repressor_TetR_C"/>
</dbReference>
<keyword evidence="1" id="KW-0678">Repressor</keyword>
<proteinExistence type="predicted"/>
<feature type="domain" description="HTH tetR-type" evidence="6">
    <location>
        <begin position="19"/>
        <end position="79"/>
    </location>
</feature>
<name>A0ABY4P3Q5_9PSEU</name>
<dbReference type="PROSITE" id="PS50977">
    <property type="entry name" value="HTH_TETR_2"/>
    <property type="match status" value="1"/>
</dbReference>
<dbReference type="InterPro" id="IPR009057">
    <property type="entry name" value="Homeodomain-like_sf"/>
</dbReference>
<accession>A0ABY4P3Q5</accession>
<dbReference type="Proteomes" id="UP000830158">
    <property type="component" value="Chromosome"/>
</dbReference>
<dbReference type="SUPFAM" id="SSF46689">
    <property type="entry name" value="Homeodomain-like"/>
    <property type="match status" value="1"/>
</dbReference>
<dbReference type="Gene3D" id="1.10.10.60">
    <property type="entry name" value="Homeodomain-like"/>
    <property type="match status" value="1"/>
</dbReference>
<dbReference type="Pfam" id="PF02909">
    <property type="entry name" value="TetR_C_1"/>
    <property type="match status" value="1"/>
</dbReference>
<protein>
    <submittedName>
        <fullName evidence="7">TetR/AcrR family transcriptional regulator C-terminal domain-containing protein</fullName>
    </submittedName>
</protein>
<organism evidence="7 8">
    <name type="scientific">Amycolatopsis thermalba</name>
    <dbReference type="NCBI Taxonomy" id="944492"/>
    <lineage>
        <taxon>Bacteria</taxon>
        <taxon>Bacillati</taxon>
        <taxon>Actinomycetota</taxon>
        <taxon>Actinomycetes</taxon>
        <taxon>Pseudonocardiales</taxon>
        <taxon>Pseudonocardiaceae</taxon>
        <taxon>Amycolatopsis</taxon>
    </lineage>
</organism>
<evidence type="ECO:0000256" key="2">
    <source>
        <dbReference type="ARBA" id="ARBA00023015"/>
    </source>
</evidence>
<dbReference type="InterPro" id="IPR036271">
    <property type="entry name" value="Tet_transcr_reg_TetR-rel_C_sf"/>
</dbReference>
<evidence type="ECO:0000259" key="6">
    <source>
        <dbReference type="PROSITE" id="PS50977"/>
    </source>
</evidence>
<dbReference type="RefSeq" id="WP_158224440.1">
    <property type="nucleotide sequence ID" value="NZ_CP091196.1"/>
</dbReference>
<dbReference type="InterPro" id="IPR003012">
    <property type="entry name" value="Tet_transcr_reg_TetR"/>
</dbReference>
<dbReference type="PANTHER" id="PTHR30055">
    <property type="entry name" value="HTH-TYPE TRANSCRIPTIONAL REGULATOR RUTR"/>
    <property type="match status" value="1"/>
</dbReference>
<dbReference type="PRINTS" id="PR00455">
    <property type="entry name" value="HTHTETR"/>
</dbReference>
<dbReference type="InterPro" id="IPR001647">
    <property type="entry name" value="HTH_TetR"/>
</dbReference>
<keyword evidence="3 5" id="KW-0238">DNA-binding</keyword>
<sequence length="227" mass="24748">MTAQGWHYPWPEHATGEGRLDRAGIVRAALELLDTDGVEQFSTRKLAARLGIKSPSLYWHVKGKEELFALVVDHVVGECRLPSRRAGWRQQLEDIGHGLRSALVTHPAAPRLLLGQPLFGPNGLRLADHVIGALRDHGFGDRLASHGYIVFLNYVVGFAIQETAFGKGPGGRERLDQVDAFLAGLPADQYPDLVAVAGELTAGRFTSRFDLGLGAILDRLDTEREAG</sequence>
<evidence type="ECO:0000256" key="4">
    <source>
        <dbReference type="ARBA" id="ARBA00023163"/>
    </source>
</evidence>